<feature type="domain" description="Aminoglycoside phosphotransferase" evidence="9">
    <location>
        <begin position="48"/>
        <end position="276"/>
    </location>
</feature>
<reference evidence="10 11" key="1">
    <citation type="submission" date="2020-08" db="EMBL/GenBank/DDBJ databases">
        <title>Genomic Encyclopedia of Type Strains, Phase IV (KMG-IV): sequencing the most valuable type-strain genomes for metagenomic binning, comparative biology and taxonomic classification.</title>
        <authorList>
            <person name="Goeker M."/>
        </authorList>
    </citation>
    <scope>NUCLEOTIDE SEQUENCE [LARGE SCALE GENOMIC DNA]</scope>
    <source>
        <strain evidence="10 11">DSM 25024</strain>
    </source>
</reference>
<dbReference type="PANTHER" id="PTHR21064:SF1">
    <property type="entry name" value="HYDROXYLYSINE KINASE"/>
    <property type="match status" value="1"/>
</dbReference>
<dbReference type="GO" id="GO:0047992">
    <property type="term" value="F:hydroxylysine kinase activity"/>
    <property type="evidence" value="ECO:0007669"/>
    <property type="project" value="UniProtKB-EC"/>
</dbReference>
<evidence type="ECO:0000256" key="7">
    <source>
        <dbReference type="ARBA" id="ARBA00038873"/>
    </source>
</evidence>
<dbReference type="RefSeq" id="WP_175526836.1">
    <property type="nucleotide sequence ID" value="NZ_FOOA01000008.1"/>
</dbReference>
<comment type="caution">
    <text evidence="10">The sequence shown here is derived from an EMBL/GenBank/DDBJ whole genome shotgun (WGS) entry which is preliminary data.</text>
</comment>
<keyword evidence="3" id="KW-0808">Transferase</keyword>
<evidence type="ECO:0000256" key="8">
    <source>
        <dbReference type="ARBA" id="ARBA00040505"/>
    </source>
</evidence>
<dbReference type="Gene3D" id="3.90.1200.10">
    <property type="match status" value="1"/>
</dbReference>
<dbReference type="EC" id="2.7.1.81" evidence="7"/>
<evidence type="ECO:0000259" key="9">
    <source>
        <dbReference type="Pfam" id="PF01636"/>
    </source>
</evidence>
<evidence type="ECO:0000256" key="5">
    <source>
        <dbReference type="ARBA" id="ARBA00036820"/>
    </source>
</evidence>
<dbReference type="InterPro" id="IPR050249">
    <property type="entry name" value="Pseudomonas-type_ThrB"/>
</dbReference>
<evidence type="ECO:0000313" key="10">
    <source>
        <dbReference type="EMBL" id="MBB3936247.1"/>
    </source>
</evidence>
<comment type="function">
    <text evidence="6">Catalyzes the GTP-dependent phosphorylation of 5-hydroxy-L-lysine.</text>
</comment>
<organism evidence="10 11">
    <name type="scientific">Aureimonas phyllosphaerae</name>
    <dbReference type="NCBI Taxonomy" id="1166078"/>
    <lineage>
        <taxon>Bacteria</taxon>
        <taxon>Pseudomonadati</taxon>
        <taxon>Pseudomonadota</taxon>
        <taxon>Alphaproteobacteria</taxon>
        <taxon>Hyphomicrobiales</taxon>
        <taxon>Aurantimonadaceae</taxon>
        <taxon>Aureimonas</taxon>
    </lineage>
</organism>
<dbReference type="InterPro" id="IPR002575">
    <property type="entry name" value="Aminoglycoside_PTrfase"/>
</dbReference>
<dbReference type="InterPro" id="IPR011009">
    <property type="entry name" value="Kinase-like_dom_sf"/>
</dbReference>
<dbReference type="EMBL" id="JACIDO010000004">
    <property type="protein sequence ID" value="MBB3936247.1"/>
    <property type="molecule type" value="Genomic_DNA"/>
</dbReference>
<keyword evidence="11" id="KW-1185">Reference proteome</keyword>
<dbReference type="PANTHER" id="PTHR21064">
    <property type="entry name" value="AMINOGLYCOSIDE PHOSPHOTRANSFERASE DOMAIN-CONTAINING PROTEIN-RELATED"/>
    <property type="match status" value="1"/>
</dbReference>
<protein>
    <recommendedName>
        <fullName evidence="8">Hydroxylysine kinase</fullName>
        <ecNumber evidence="7">2.7.1.81</ecNumber>
    </recommendedName>
</protein>
<dbReference type="Proteomes" id="UP000531216">
    <property type="component" value="Unassembled WGS sequence"/>
</dbReference>
<evidence type="ECO:0000256" key="1">
    <source>
        <dbReference type="ARBA" id="ARBA00004496"/>
    </source>
</evidence>
<gene>
    <name evidence="10" type="ORF">GGR05_002397</name>
</gene>
<dbReference type="SUPFAM" id="SSF56112">
    <property type="entry name" value="Protein kinase-like (PK-like)"/>
    <property type="match status" value="1"/>
</dbReference>
<name>A0A7W6BST3_9HYPH</name>
<dbReference type="Pfam" id="PF01636">
    <property type="entry name" value="APH"/>
    <property type="match status" value="1"/>
</dbReference>
<keyword evidence="4 10" id="KW-0418">Kinase</keyword>
<comment type="catalytic activity">
    <reaction evidence="5">
        <text>(5R)-5-hydroxy-L-lysine + GTP = (5R)-5-phosphooxy-L-lysine + GDP + H(+)</text>
        <dbReference type="Rhea" id="RHEA:19049"/>
        <dbReference type="ChEBI" id="CHEBI:15378"/>
        <dbReference type="ChEBI" id="CHEBI:37565"/>
        <dbReference type="ChEBI" id="CHEBI:57882"/>
        <dbReference type="ChEBI" id="CHEBI:58189"/>
        <dbReference type="ChEBI" id="CHEBI:58357"/>
        <dbReference type="EC" id="2.7.1.81"/>
    </reaction>
</comment>
<keyword evidence="2" id="KW-0963">Cytoplasm</keyword>
<evidence type="ECO:0000256" key="4">
    <source>
        <dbReference type="ARBA" id="ARBA00022777"/>
    </source>
</evidence>
<dbReference type="GO" id="GO:0005737">
    <property type="term" value="C:cytoplasm"/>
    <property type="evidence" value="ECO:0007669"/>
    <property type="project" value="UniProtKB-SubCell"/>
</dbReference>
<proteinExistence type="predicted"/>
<evidence type="ECO:0000256" key="3">
    <source>
        <dbReference type="ARBA" id="ARBA00022679"/>
    </source>
</evidence>
<comment type="subcellular location">
    <subcellularLocation>
        <location evidence="1">Cytoplasm</location>
    </subcellularLocation>
</comment>
<evidence type="ECO:0000313" key="11">
    <source>
        <dbReference type="Proteomes" id="UP000531216"/>
    </source>
</evidence>
<evidence type="ECO:0000256" key="6">
    <source>
        <dbReference type="ARBA" id="ARBA00037368"/>
    </source>
</evidence>
<evidence type="ECO:0000256" key="2">
    <source>
        <dbReference type="ARBA" id="ARBA00022490"/>
    </source>
</evidence>
<sequence length="350" mass="38708">MSQSEIAEPRSAFTTAAPAFGLDEIERMVRERYGIAAHASMLTSERDLTVRLDAEDGARFVLKIANAAEDPGVSEFQNRALEHLARAVPDVPASRLVPTLDGAPEFFAPRDGEHHFTRLLTWLPGRPLFGAPRTPAQMRGLGTALGRLAKGLSDFTHPAAEHEIVWDIRRSPGLLQHTRHVADPALSARVARIFETFRDEIAPREDALRMQVVHNDFNPFNLLVDEVDTDRLTGILDFGDLVRTPAIYDLAIASAYQVADEGHPFEPVAALVSAYHAVHPVPEAELDLLPQLVGVRQAMTITIGEWRASRYPENAPYILRNHAKARSAMARCEAVPTEEAREMLRRACGV</sequence>
<accession>A0A7W6BST3</accession>
<dbReference type="AlphaFoldDB" id="A0A7W6BST3"/>